<dbReference type="Pfam" id="PF01541">
    <property type="entry name" value="GIY-YIG"/>
    <property type="match status" value="1"/>
</dbReference>
<evidence type="ECO:0000259" key="2">
    <source>
        <dbReference type="PROSITE" id="PS50164"/>
    </source>
</evidence>
<dbReference type="PANTHER" id="PTHR34477">
    <property type="entry name" value="UPF0213 PROTEIN YHBQ"/>
    <property type="match status" value="1"/>
</dbReference>
<reference evidence="3 4" key="1">
    <citation type="submission" date="2019-02" db="EMBL/GenBank/DDBJ databases">
        <title>Deep-cultivation of Planctomycetes and their phenomic and genomic characterization uncovers novel biology.</title>
        <authorList>
            <person name="Wiegand S."/>
            <person name="Jogler M."/>
            <person name="Boedeker C."/>
            <person name="Pinto D."/>
            <person name="Vollmers J."/>
            <person name="Rivas-Marin E."/>
            <person name="Kohn T."/>
            <person name="Peeters S.H."/>
            <person name="Heuer A."/>
            <person name="Rast P."/>
            <person name="Oberbeckmann S."/>
            <person name="Bunk B."/>
            <person name="Jeske O."/>
            <person name="Meyerdierks A."/>
            <person name="Storesund J.E."/>
            <person name="Kallscheuer N."/>
            <person name="Luecker S."/>
            <person name="Lage O.M."/>
            <person name="Pohl T."/>
            <person name="Merkel B.J."/>
            <person name="Hornburger P."/>
            <person name="Mueller R.-W."/>
            <person name="Bruemmer F."/>
            <person name="Labrenz M."/>
            <person name="Spormann A.M."/>
            <person name="Op Den Camp H."/>
            <person name="Overmann J."/>
            <person name="Amann R."/>
            <person name="Jetten M.S.M."/>
            <person name="Mascher T."/>
            <person name="Medema M.H."/>
            <person name="Devos D.P."/>
            <person name="Kaster A.-K."/>
            <person name="Ovreas L."/>
            <person name="Rohde M."/>
            <person name="Galperin M.Y."/>
            <person name="Jogler C."/>
        </authorList>
    </citation>
    <scope>NUCLEOTIDE SEQUENCE [LARGE SCALE GENOMIC DNA]</scope>
    <source>
        <strain evidence="3 4">Pla123a</strain>
    </source>
</reference>
<comment type="caution">
    <text evidence="3">The sequence shown here is derived from an EMBL/GenBank/DDBJ whole genome shotgun (WGS) entry which is preliminary data.</text>
</comment>
<dbReference type="SUPFAM" id="SSF82771">
    <property type="entry name" value="GIY-YIG endonuclease"/>
    <property type="match status" value="1"/>
</dbReference>
<protein>
    <submittedName>
        <fullName evidence="3">GIY-YIG nuclease superfamily protein</fullName>
    </submittedName>
</protein>
<dbReference type="InterPro" id="IPR000305">
    <property type="entry name" value="GIY-YIG_endonuc"/>
</dbReference>
<evidence type="ECO:0000313" key="4">
    <source>
        <dbReference type="Proteomes" id="UP000318478"/>
    </source>
</evidence>
<dbReference type="AlphaFoldDB" id="A0A5C5XVV7"/>
<dbReference type="InterPro" id="IPR050190">
    <property type="entry name" value="UPF0213_domain"/>
</dbReference>
<dbReference type="InterPro" id="IPR035901">
    <property type="entry name" value="GIY-YIG_endonuc_sf"/>
</dbReference>
<accession>A0A5C5XVV7</accession>
<dbReference type="OrthoDB" id="284321at2"/>
<feature type="domain" description="GIY-YIG" evidence="2">
    <location>
        <begin position="5"/>
        <end position="82"/>
    </location>
</feature>
<dbReference type="RefSeq" id="WP_146591072.1">
    <property type="nucleotide sequence ID" value="NZ_SJPO01000013.1"/>
</dbReference>
<proteinExistence type="inferred from homology"/>
<dbReference type="Gene3D" id="3.40.1440.10">
    <property type="entry name" value="GIY-YIG endonuclease"/>
    <property type="match status" value="1"/>
</dbReference>
<evidence type="ECO:0000256" key="1">
    <source>
        <dbReference type="ARBA" id="ARBA00007435"/>
    </source>
</evidence>
<dbReference type="PANTHER" id="PTHR34477:SF1">
    <property type="entry name" value="UPF0213 PROTEIN YHBQ"/>
    <property type="match status" value="1"/>
</dbReference>
<organism evidence="3 4">
    <name type="scientific">Posidoniimonas polymericola</name>
    <dbReference type="NCBI Taxonomy" id="2528002"/>
    <lineage>
        <taxon>Bacteria</taxon>
        <taxon>Pseudomonadati</taxon>
        <taxon>Planctomycetota</taxon>
        <taxon>Planctomycetia</taxon>
        <taxon>Pirellulales</taxon>
        <taxon>Lacipirellulaceae</taxon>
        <taxon>Posidoniimonas</taxon>
    </lineage>
</organism>
<dbReference type="Proteomes" id="UP000318478">
    <property type="component" value="Unassembled WGS sequence"/>
</dbReference>
<evidence type="ECO:0000313" key="3">
    <source>
        <dbReference type="EMBL" id="TWT67040.1"/>
    </source>
</evidence>
<name>A0A5C5XVV7_9BACT</name>
<comment type="similarity">
    <text evidence="1">Belongs to the UPF0213 family.</text>
</comment>
<sequence>MTRLPRYWTYLLLSDRGETYAGYTSDLRRRLREHNSAENRGWTRGRRWRLAAAECYFDRASAVWVEKRLKRSRSFRQSWLRRSSFRRAWLSSANAHRSPLSRPKQ</sequence>
<dbReference type="EMBL" id="SJPO01000013">
    <property type="protein sequence ID" value="TWT67040.1"/>
    <property type="molecule type" value="Genomic_DNA"/>
</dbReference>
<keyword evidence="4" id="KW-1185">Reference proteome</keyword>
<gene>
    <name evidence="3" type="ORF">Pla123a_44700</name>
</gene>
<dbReference type="PROSITE" id="PS50164">
    <property type="entry name" value="GIY_YIG"/>
    <property type="match status" value="1"/>
</dbReference>